<protein>
    <submittedName>
        <fullName evidence="1">Uncharacterized protein</fullName>
    </submittedName>
</protein>
<comment type="caution">
    <text evidence="1">The sequence shown here is derived from an EMBL/GenBank/DDBJ whole genome shotgun (WGS) entry which is preliminary data.</text>
</comment>
<sequence length="75" mass="8605">MKTEAQLNAEILSATVKIKEYAPELEKFIGEMPVTITDSDSDLVNHKILSDYLDSLNQMLKKYNEEKLVQFKLSI</sequence>
<dbReference type="EMBL" id="JANSUY010000007">
    <property type="protein sequence ID" value="MCR9015530.1"/>
    <property type="molecule type" value="Genomic_DNA"/>
</dbReference>
<proteinExistence type="predicted"/>
<accession>A0A9X2T2K3</accession>
<dbReference type="RefSeq" id="WP_258423384.1">
    <property type="nucleotide sequence ID" value="NZ_JANSUY010000007.1"/>
</dbReference>
<dbReference type="Proteomes" id="UP001142175">
    <property type="component" value="Unassembled WGS sequence"/>
</dbReference>
<organism evidence="1 2">
    <name type="scientific">Aquiflexum gelatinilyticum</name>
    <dbReference type="NCBI Taxonomy" id="2961943"/>
    <lineage>
        <taxon>Bacteria</taxon>
        <taxon>Pseudomonadati</taxon>
        <taxon>Bacteroidota</taxon>
        <taxon>Cytophagia</taxon>
        <taxon>Cytophagales</taxon>
        <taxon>Cyclobacteriaceae</taxon>
        <taxon>Aquiflexum</taxon>
    </lineage>
</organism>
<evidence type="ECO:0000313" key="2">
    <source>
        <dbReference type="Proteomes" id="UP001142175"/>
    </source>
</evidence>
<dbReference type="AlphaFoldDB" id="A0A9X2T2K3"/>
<name>A0A9X2T2K3_9BACT</name>
<keyword evidence="2" id="KW-1185">Reference proteome</keyword>
<gene>
    <name evidence="1" type="ORF">NU887_10825</name>
</gene>
<reference evidence="1" key="1">
    <citation type="submission" date="2022-08" db="EMBL/GenBank/DDBJ databases">
        <authorList>
            <person name="Zhang D."/>
        </authorList>
    </citation>
    <scope>NUCLEOTIDE SEQUENCE</scope>
    <source>
        <strain evidence="1">XJ19-11</strain>
    </source>
</reference>
<evidence type="ECO:0000313" key="1">
    <source>
        <dbReference type="EMBL" id="MCR9015530.1"/>
    </source>
</evidence>